<sequence>MFYARAASLLAADATHQVTFLVEEYHTDSQRAALPTNVEQIRFPMDEDITEFLTKFNQKAFQPSTNFWGE</sequence>
<evidence type="ECO:0000313" key="2">
    <source>
        <dbReference type="WBParaSite" id="nRc.2.0.1.t23566-RA"/>
    </source>
</evidence>
<proteinExistence type="predicted"/>
<dbReference type="AlphaFoldDB" id="A0A915JD71"/>
<accession>A0A915JD71</accession>
<dbReference type="Proteomes" id="UP000887565">
    <property type="component" value="Unplaced"/>
</dbReference>
<organism evidence="1 2">
    <name type="scientific">Romanomermis culicivorax</name>
    <name type="common">Nematode worm</name>
    <dbReference type="NCBI Taxonomy" id="13658"/>
    <lineage>
        <taxon>Eukaryota</taxon>
        <taxon>Metazoa</taxon>
        <taxon>Ecdysozoa</taxon>
        <taxon>Nematoda</taxon>
        <taxon>Enoplea</taxon>
        <taxon>Dorylaimia</taxon>
        <taxon>Mermithida</taxon>
        <taxon>Mermithoidea</taxon>
        <taxon>Mermithidae</taxon>
        <taxon>Romanomermis</taxon>
    </lineage>
</organism>
<keyword evidence="1" id="KW-1185">Reference proteome</keyword>
<dbReference type="WBParaSite" id="nRc.2.0.1.t23566-RA">
    <property type="protein sequence ID" value="nRc.2.0.1.t23566-RA"/>
    <property type="gene ID" value="nRc.2.0.1.g23566"/>
</dbReference>
<protein>
    <submittedName>
        <fullName evidence="2">Uncharacterized protein</fullName>
    </submittedName>
</protein>
<reference evidence="2" key="1">
    <citation type="submission" date="2022-11" db="UniProtKB">
        <authorList>
            <consortium name="WormBaseParasite"/>
        </authorList>
    </citation>
    <scope>IDENTIFICATION</scope>
</reference>
<name>A0A915JD71_ROMCU</name>
<evidence type="ECO:0000313" key="1">
    <source>
        <dbReference type="Proteomes" id="UP000887565"/>
    </source>
</evidence>